<accession>A0A9Q8T8Y1</accession>
<dbReference type="SUPFAM" id="SSF50952">
    <property type="entry name" value="Soluble quinoprotein glucose dehydrogenase"/>
    <property type="match status" value="1"/>
</dbReference>
<protein>
    <recommendedName>
        <fullName evidence="1">Pyrroloquinoline quinone-dependent pyranose dehydrogenase beta-propeller domain-containing protein</fullName>
    </recommendedName>
</protein>
<dbReference type="KEGG" id="clup:CLUP02_16518"/>
<dbReference type="Proteomes" id="UP000830671">
    <property type="component" value="Chromosome 9"/>
</dbReference>
<evidence type="ECO:0000313" key="2">
    <source>
        <dbReference type="EMBL" id="UQC90985.1"/>
    </source>
</evidence>
<feature type="domain" description="Pyrroloquinoline quinone-dependent pyranose dehydrogenase beta-propeller" evidence="1">
    <location>
        <begin position="140"/>
        <end position="511"/>
    </location>
</feature>
<gene>
    <name evidence="2" type="ORF">CLUP02_16518</name>
</gene>
<dbReference type="RefSeq" id="XP_049152586.1">
    <property type="nucleotide sequence ID" value="XM_049295439.1"/>
</dbReference>
<evidence type="ECO:0000313" key="3">
    <source>
        <dbReference type="Proteomes" id="UP000830671"/>
    </source>
</evidence>
<sequence length="586" mass="63697">MPCTSMLAMFYLETEAALIRRGHRTFFPIIIHLGRISVRHTNQPPILAKFPRHKQVVVFRRRIVTPASPHYNSGFRSDPVIRHTALSTFTVLLRSSMYVSTTNSMNLLLSLHILAATQFSVALAQECRNTLKATYTSPIAAGGWTYRLIANGLTRPRSILFDNQGALLVVDANSGVKHLKLTDDGGTCLSVAEKRTIIDSPELNHGIALSPDGKTLYASTADKVYSWAYNGSAATVGDRNRTLIANMSNTDHTTRTASNIDEAATRQSTGHSQLRAFDIGSLGENSGPLNFPTEGRMLGWGLRNSVGVAEEPVTGGVWTVENSADQLRRNNVDIHTDNPAEELNFHGHLSDSNKDQGGNYGYPGCFAVWSTEGFPDKGNMTTGDQFSLNPSRTLNDTTCNSAYVPPRLSFQAHTAPLDIKFTPDGSEAFVTFHGSWNRDEAVGYKLSSIRFSNGEPTESADSRTPITDILSNADTSSCPDHCFRPVGLAWDSQQRLFMTSDSTGEIYVLQRTDVSVSTSSPAIPVPTSSPDAAATLVPSRLTSFGSLAVSVFVFMGNSASYTLSLGMAGFKESTNIQLVPRVCCFM</sequence>
<dbReference type="EMBL" id="CP019481">
    <property type="protein sequence ID" value="UQC90985.1"/>
    <property type="molecule type" value="Genomic_DNA"/>
</dbReference>
<dbReference type="Gene3D" id="2.120.10.30">
    <property type="entry name" value="TolB, C-terminal domain"/>
    <property type="match status" value="2"/>
</dbReference>
<organism evidence="2 3">
    <name type="scientific">Colletotrichum lupini</name>
    <dbReference type="NCBI Taxonomy" id="145971"/>
    <lineage>
        <taxon>Eukaryota</taxon>
        <taxon>Fungi</taxon>
        <taxon>Dikarya</taxon>
        <taxon>Ascomycota</taxon>
        <taxon>Pezizomycotina</taxon>
        <taxon>Sordariomycetes</taxon>
        <taxon>Hypocreomycetidae</taxon>
        <taxon>Glomerellales</taxon>
        <taxon>Glomerellaceae</taxon>
        <taxon>Colletotrichum</taxon>
        <taxon>Colletotrichum acutatum species complex</taxon>
    </lineage>
</organism>
<reference evidence="2" key="1">
    <citation type="journal article" date="2021" name="Mol. Plant Microbe Interact.">
        <title>Complete Genome Sequence of the Plant-Pathogenic Fungus Colletotrichum lupini.</title>
        <authorList>
            <person name="Baroncelli R."/>
            <person name="Pensec F."/>
            <person name="Da Lio D."/>
            <person name="Boufleur T."/>
            <person name="Vicente I."/>
            <person name="Sarrocco S."/>
            <person name="Picot A."/>
            <person name="Baraldi E."/>
            <person name="Sukno S."/>
            <person name="Thon M."/>
            <person name="Le Floch G."/>
        </authorList>
    </citation>
    <scope>NUCLEOTIDE SEQUENCE</scope>
    <source>
        <strain evidence="2">IMI 504893</strain>
    </source>
</reference>
<proteinExistence type="predicted"/>
<evidence type="ECO:0000259" key="1">
    <source>
        <dbReference type="Pfam" id="PF22807"/>
    </source>
</evidence>
<dbReference type="InterPro" id="IPR011042">
    <property type="entry name" value="6-blade_b-propeller_TolB-like"/>
</dbReference>
<name>A0A9Q8T8Y1_9PEZI</name>
<dbReference type="AlphaFoldDB" id="A0A9Q8T8Y1"/>
<dbReference type="InterPro" id="IPR054539">
    <property type="entry name" value="Beta-prop_PDH"/>
</dbReference>
<keyword evidence="3" id="KW-1185">Reference proteome</keyword>
<dbReference type="Pfam" id="PF22807">
    <property type="entry name" value="TrAA12"/>
    <property type="match status" value="1"/>
</dbReference>
<dbReference type="GeneID" id="73350449"/>
<dbReference type="InterPro" id="IPR011041">
    <property type="entry name" value="Quinoprot_gluc/sorb_DH_b-prop"/>
</dbReference>